<dbReference type="PANTHER" id="PTHR43245">
    <property type="entry name" value="BIFUNCTIONAL POLYMYXIN RESISTANCE PROTEIN ARNA"/>
    <property type="match status" value="1"/>
</dbReference>
<sequence length="343" mass="37141">MRVLVTGATGRVGANMVRRLLSSGADVKAMVMPGDPQAVKLSAMSGLEIVEAELTDQAGIDAACRDVTHVVHLAAQLVRGQTPVDRFYDINAFGTLRLLEGVVRAGGVERFLLASTDGTYRPGDPPMVPLPEDAPQEPADYYGTSKLLGETILRNHAVQFDIPYVITRFATVLDPVEASGLFRVAWLRSLLGKAELGRDTNIWQLFHNHPNLRRIFDAGVQDAPDDTAAGLLGPDGQPWSIHLLDVRDAVEGLYLALTVPGASGRAFNITAAAPTKHDDGASIIAELYEVPKIMVEMPKTWRLEMAVDAARDVLGYQPKHDFRSMAESARHGGSGDEYIPARV</sequence>
<dbReference type="Gene3D" id="3.40.50.720">
    <property type="entry name" value="NAD(P)-binding Rossmann-like Domain"/>
    <property type="match status" value="2"/>
</dbReference>
<protein>
    <submittedName>
        <fullName evidence="2">NAD-dependent epimerase/dehydratase family protein</fullName>
    </submittedName>
</protein>
<evidence type="ECO:0000313" key="2">
    <source>
        <dbReference type="EMBL" id="NDL55993.1"/>
    </source>
</evidence>
<dbReference type="SUPFAM" id="SSF51735">
    <property type="entry name" value="NAD(P)-binding Rossmann-fold domains"/>
    <property type="match status" value="1"/>
</dbReference>
<comment type="caution">
    <text evidence="2">The sequence shown here is derived from an EMBL/GenBank/DDBJ whole genome shotgun (WGS) entry which is preliminary data.</text>
</comment>
<reference evidence="2 3" key="1">
    <citation type="submission" date="2019-11" db="EMBL/GenBank/DDBJ databases">
        <authorList>
            <person name="Li X.-J."/>
            <person name="Feng X.-M."/>
        </authorList>
    </citation>
    <scope>NUCLEOTIDE SEQUENCE [LARGE SCALE GENOMIC DNA]</scope>
    <source>
        <strain evidence="2 3">XMNu-373</strain>
    </source>
</reference>
<dbReference type="Proteomes" id="UP000460435">
    <property type="component" value="Unassembled WGS sequence"/>
</dbReference>
<dbReference type="InterPro" id="IPR036291">
    <property type="entry name" value="NAD(P)-bd_dom_sf"/>
</dbReference>
<proteinExistence type="predicted"/>
<evidence type="ECO:0000259" key="1">
    <source>
        <dbReference type="Pfam" id="PF01370"/>
    </source>
</evidence>
<dbReference type="InterPro" id="IPR050177">
    <property type="entry name" value="Lipid_A_modif_metabolic_enz"/>
</dbReference>
<accession>A0A7K3LY79</accession>
<feature type="domain" description="NAD-dependent epimerase/dehydratase" evidence="1">
    <location>
        <begin position="3"/>
        <end position="269"/>
    </location>
</feature>
<organism evidence="2 3">
    <name type="scientific">Phytoactinopolyspora mesophila</name>
    <dbReference type="NCBI Taxonomy" id="2650750"/>
    <lineage>
        <taxon>Bacteria</taxon>
        <taxon>Bacillati</taxon>
        <taxon>Actinomycetota</taxon>
        <taxon>Actinomycetes</taxon>
        <taxon>Jiangellales</taxon>
        <taxon>Jiangellaceae</taxon>
        <taxon>Phytoactinopolyspora</taxon>
    </lineage>
</organism>
<dbReference type="EMBL" id="WLZY01000001">
    <property type="protein sequence ID" value="NDL55993.1"/>
    <property type="molecule type" value="Genomic_DNA"/>
</dbReference>
<dbReference type="AlphaFoldDB" id="A0A7K3LY79"/>
<dbReference type="RefSeq" id="WP_162448641.1">
    <property type="nucleotide sequence ID" value="NZ_WLZY01000001.1"/>
</dbReference>
<keyword evidence="3" id="KW-1185">Reference proteome</keyword>
<dbReference type="Pfam" id="PF01370">
    <property type="entry name" value="Epimerase"/>
    <property type="match status" value="1"/>
</dbReference>
<gene>
    <name evidence="2" type="ORF">F7O44_02790</name>
</gene>
<dbReference type="InterPro" id="IPR001509">
    <property type="entry name" value="Epimerase_deHydtase"/>
</dbReference>
<name>A0A7K3LY79_9ACTN</name>
<evidence type="ECO:0000313" key="3">
    <source>
        <dbReference type="Proteomes" id="UP000460435"/>
    </source>
</evidence>